<reference evidence="2" key="2">
    <citation type="submission" date="2013-10" db="EMBL/GenBank/DDBJ databases">
        <authorList>
            <person name="Aslett M."/>
        </authorList>
    </citation>
    <scope>NUCLEOTIDE SEQUENCE [LARGE SCALE GENOMIC DNA]</scope>
    <source>
        <strain evidence="2">Weybridge</strain>
    </source>
</reference>
<dbReference type="Proteomes" id="UP000030763">
    <property type="component" value="Unassembled WGS sequence"/>
</dbReference>
<gene>
    <name evidence="2" type="ORF">EMWEY_00023770</name>
</gene>
<dbReference type="GeneID" id="25336363"/>
<dbReference type="OrthoDB" id="365655at2759"/>
<feature type="compositionally biased region" description="Basic and acidic residues" evidence="1">
    <location>
        <begin position="177"/>
        <end position="203"/>
    </location>
</feature>
<evidence type="ECO:0000256" key="1">
    <source>
        <dbReference type="SAM" id="MobiDB-lite"/>
    </source>
</evidence>
<feature type="compositionally biased region" description="Gly residues" evidence="1">
    <location>
        <begin position="1"/>
        <end position="12"/>
    </location>
</feature>
<dbReference type="OMA" id="QACRCAV"/>
<dbReference type="VEuPathDB" id="ToxoDB:EMWEY_00023770"/>
<keyword evidence="3" id="KW-1185">Reference proteome</keyword>
<dbReference type="AlphaFoldDB" id="U6M6K6"/>
<sequence length="287" mass="32533">MGGTASTAGGGEPRASGPVRPEEEWVLENVLFFDPSKETSQREGALAAYKGPTVRRFTPSRAKLRNRNFRVFFNIQGRRQEFLLKLLNDPVCRILVCDRSGRELKEIRTSHIKYMQRQDITAEVYVKTEKGEVASLTFEFENSTEAELFGEFVVTLFGIQVHFFGTKTIAKARPLELRERSKSSEDSDKGYDSEDELNRENARMRARRKPQALNARTGCPLHGNQACRCAVERPALDFLKNRKYSTDSSAEEEEAAMNARHAARYPVAIDGPCECGEVYIHIDFEPN</sequence>
<protein>
    <submittedName>
        <fullName evidence="2">Uncharacterized protein</fullName>
    </submittedName>
</protein>
<reference evidence="2" key="1">
    <citation type="submission" date="2013-10" db="EMBL/GenBank/DDBJ databases">
        <title>Genomic analysis of the causative agents of coccidiosis in chickens.</title>
        <authorList>
            <person name="Reid A.J."/>
            <person name="Blake D."/>
            <person name="Billington K."/>
            <person name="Browne H."/>
            <person name="Dunn M."/>
            <person name="Hung S."/>
            <person name="Kawahara F."/>
            <person name="Miranda-Saavedra D."/>
            <person name="Mourier T."/>
            <person name="Nagra H."/>
            <person name="Otto T.D."/>
            <person name="Rawlings N."/>
            <person name="Sanchez A."/>
            <person name="Sanders M."/>
            <person name="Subramaniam C."/>
            <person name="Tay Y."/>
            <person name="Dear P."/>
            <person name="Doerig C."/>
            <person name="Gruber A."/>
            <person name="Parkinson J."/>
            <person name="Shirley M."/>
            <person name="Wan K.L."/>
            <person name="Berriman M."/>
            <person name="Tomley F."/>
            <person name="Pain A."/>
        </authorList>
    </citation>
    <scope>NUCLEOTIDE SEQUENCE [LARGE SCALE GENOMIC DNA]</scope>
    <source>
        <strain evidence="2">Weybridge</strain>
    </source>
</reference>
<feature type="region of interest" description="Disordered" evidence="1">
    <location>
        <begin position="1"/>
        <end position="21"/>
    </location>
</feature>
<proteinExistence type="predicted"/>
<organism evidence="2 3">
    <name type="scientific">Eimeria maxima</name>
    <name type="common">Coccidian parasite</name>
    <dbReference type="NCBI Taxonomy" id="5804"/>
    <lineage>
        <taxon>Eukaryota</taxon>
        <taxon>Sar</taxon>
        <taxon>Alveolata</taxon>
        <taxon>Apicomplexa</taxon>
        <taxon>Conoidasida</taxon>
        <taxon>Coccidia</taxon>
        <taxon>Eucoccidiorida</taxon>
        <taxon>Eimeriorina</taxon>
        <taxon>Eimeriidae</taxon>
        <taxon>Eimeria</taxon>
    </lineage>
</organism>
<evidence type="ECO:0000313" key="3">
    <source>
        <dbReference type="Proteomes" id="UP000030763"/>
    </source>
</evidence>
<dbReference type="EMBL" id="HG720652">
    <property type="protein sequence ID" value="CDJ59646.1"/>
    <property type="molecule type" value="Genomic_DNA"/>
</dbReference>
<accession>U6M6K6</accession>
<evidence type="ECO:0000313" key="2">
    <source>
        <dbReference type="EMBL" id="CDJ59646.1"/>
    </source>
</evidence>
<name>U6M6K6_EIMMA</name>
<feature type="region of interest" description="Disordered" evidence="1">
    <location>
        <begin position="177"/>
        <end position="211"/>
    </location>
</feature>
<dbReference type="RefSeq" id="XP_013336293.1">
    <property type="nucleotide sequence ID" value="XM_013480839.1"/>
</dbReference>